<accession>A0A284S1J1</accession>
<dbReference type="Gene3D" id="2.60.40.10">
    <property type="entry name" value="Immunoglobulins"/>
    <property type="match status" value="1"/>
</dbReference>
<dbReference type="EMBL" id="FUEG01000025">
    <property type="protein sequence ID" value="SJL14859.1"/>
    <property type="molecule type" value="Genomic_DNA"/>
</dbReference>
<feature type="chain" id="PRO_5012809170" evidence="1">
    <location>
        <begin position="21"/>
        <end position="646"/>
    </location>
</feature>
<keyword evidence="3" id="KW-1185">Reference proteome</keyword>
<name>A0A284S1J1_ARMOS</name>
<dbReference type="OrthoDB" id="2129641at2759"/>
<evidence type="ECO:0000256" key="1">
    <source>
        <dbReference type="SAM" id="SignalP"/>
    </source>
</evidence>
<reference evidence="3" key="1">
    <citation type="journal article" date="2017" name="Nat. Ecol. Evol.">
        <title>Genome expansion and lineage-specific genetic innovations in the forest pathogenic fungi Armillaria.</title>
        <authorList>
            <person name="Sipos G."/>
            <person name="Prasanna A.N."/>
            <person name="Walter M.C."/>
            <person name="O'Connor E."/>
            <person name="Balint B."/>
            <person name="Krizsan K."/>
            <person name="Kiss B."/>
            <person name="Hess J."/>
            <person name="Varga T."/>
            <person name="Slot J."/>
            <person name="Riley R."/>
            <person name="Boka B."/>
            <person name="Rigling D."/>
            <person name="Barry K."/>
            <person name="Lee J."/>
            <person name="Mihaltcheva S."/>
            <person name="LaButti K."/>
            <person name="Lipzen A."/>
            <person name="Waldron R."/>
            <person name="Moloney N.M."/>
            <person name="Sperisen C."/>
            <person name="Kredics L."/>
            <person name="Vagvoelgyi C."/>
            <person name="Patrignani A."/>
            <person name="Fitzpatrick D."/>
            <person name="Nagy I."/>
            <person name="Doyle S."/>
            <person name="Anderson J.B."/>
            <person name="Grigoriev I.V."/>
            <person name="Gueldener U."/>
            <person name="Muensterkoetter M."/>
            <person name="Nagy L.G."/>
        </authorList>
    </citation>
    <scope>NUCLEOTIDE SEQUENCE [LARGE SCALE GENOMIC DNA]</scope>
    <source>
        <strain evidence="3">C18/9</strain>
    </source>
</reference>
<dbReference type="OMA" id="IDVDPCT"/>
<proteinExistence type="predicted"/>
<protein>
    <submittedName>
        <fullName evidence="2">Uncharacterized protein</fullName>
    </submittedName>
</protein>
<organism evidence="2 3">
    <name type="scientific">Armillaria ostoyae</name>
    <name type="common">Armillaria root rot fungus</name>
    <dbReference type="NCBI Taxonomy" id="47428"/>
    <lineage>
        <taxon>Eukaryota</taxon>
        <taxon>Fungi</taxon>
        <taxon>Dikarya</taxon>
        <taxon>Basidiomycota</taxon>
        <taxon>Agaricomycotina</taxon>
        <taxon>Agaricomycetes</taxon>
        <taxon>Agaricomycetidae</taxon>
        <taxon>Agaricales</taxon>
        <taxon>Marasmiineae</taxon>
        <taxon>Physalacriaceae</taxon>
        <taxon>Armillaria</taxon>
    </lineage>
</organism>
<feature type="signal peptide" evidence="1">
    <location>
        <begin position="1"/>
        <end position="20"/>
    </location>
</feature>
<dbReference type="Proteomes" id="UP000219338">
    <property type="component" value="Unassembled WGS sequence"/>
</dbReference>
<evidence type="ECO:0000313" key="3">
    <source>
        <dbReference type="Proteomes" id="UP000219338"/>
    </source>
</evidence>
<dbReference type="AlphaFoldDB" id="A0A284S1J1"/>
<gene>
    <name evidence="2" type="ORF">ARMOST_18333</name>
</gene>
<dbReference type="Pfam" id="PF22352">
    <property type="entry name" value="K319L-like_PKD"/>
    <property type="match status" value="1"/>
</dbReference>
<sequence length="646" mass="68118">MNFSFALLSVLNFFTGYTFSQVTSIPYDPSPYAAVGYITGATLDNSSDILSGGTLSINNIDIIIPRNLLVNTPSLTAVAWSELFNEDGTIDLPLWPEISWEAQVFANYIGGQYIAGIVYILQEIANLNEGFITAIDYEKGEFRVGGDFGDTTTGVRVVINDPVGRFGKVHSDWPLWTADTDNPSIQASTGFPLCLPRADPAVADDPLCPDTNRPVDTSGKPLSEFTFAAPPVPAGQPDPNLFVPLKVGDFIIYSGTIVEDTNGRLIAAYSIEGNLGIYTTPGTIPAYLRIETQQAGINGDPAGEIQETRVEGYTTDETATIQIFTIDVDPCTGEETERSWGTAVPRALDRKGQWRFRSRSTALPPYTREVGVRVTGGTVATPNGILGGQFISPYPPDGYIFPELIVFGDPQIPHEFNLMPHLASGSGPWLGGIPGVPQTATGPIVGQLDPWPGVGSPAIQNCPVINPLVPVASAGFDATVVSGANVTLFGGVKNDIDAANLTFSWLQTSGVTVELANANSINATFLAPAVSTVSTLVFTLTVSNDAGESSDQVVININPGPTVDSITVEEASWKSGKGSGTLTVIASTNVISSQLFVSATDPDVDTIAMTSLGSGRFQALVSIRPSPVLVTITSSLGASVTVSVSD</sequence>
<evidence type="ECO:0000313" key="2">
    <source>
        <dbReference type="EMBL" id="SJL14859.1"/>
    </source>
</evidence>
<keyword evidence="1" id="KW-0732">Signal</keyword>
<dbReference type="InterPro" id="IPR013783">
    <property type="entry name" value="Ig-like_fold"/>
</dbReference>